<feature type="transmembrane region" description="Helical" evidence="6">
    <location>
        <begin position="89"/>
        <end position="109"/>
    </location>
</feature>
<evidence type="ECO:0000256" key="4">
    <source>
        <dbReference type="ARBA" id="ARBA00022989"/>
    </source>
</evidence>
<feature type="transmembrane region" description="Helical" evidence="6">
    <location>
        <begin position="144"/>
        <end position="174"/>
    </location>
</feature>
<comment type="caution">
    <text evidence="8">The sequence shown here is derived from an EMBL/GenBank/DDBJ whole genome shotgun (WGS) entry which is preliminary data.</text>
</comment>
<keyword evidence="9" id="KW-1185">Reference proteome</keyword>
<keyword evidence="5 6" id="KW-0472">Membrane</keyword>
<name>A0A2N9X5F8_9NEIS</name>
<dbReference type="InterPro" id="IPR010432">
    <property type="entry name" value="RDD"/>
</dbReference>
<dbReference type="AlphaFoldDB" id="A0A2N9X5F8"/>
<keyword evidence="4 6" id="KW-1133">Transmembrane helix</keyword>
<evidence type="ECO:0000313" key="8">
    <source>
        <dbReference type="EMBL" id="PIT38411.1"/>
    </source>
</evidence>
<organism evidence="8 9">
    <name type="scientific">Snodgrassella alvi</name>
    <dbReference type="NCBI Taxonomy" id="1196083"/>
    <lineage>
        <taxon>Bacteria</taxon>
        <taxon>Pseudomonadati</taxon>
        <taxon>Pseudomonadota</taxon>
        <taxon>Betaproteobacteria</taxon>
        <taxon>Neisseriales</taxon>
        <taxon>Neisseriaceae</taxon>
        <taxon>Snodgrassella</taxon>
    </lineage>
</organism>
<protein>
    <recommendedName>
        <fullName evidence="7">RDD domain-containing protein</fullName>
    </recommendedName>
</protein>
<evidence type="ECO:0000256" key="2">
    <source>
        <dbReference type="ARBA" id="ARBA00022475"/>
    </source>
</evidence>
<evidence type="ECO:0000259" key="7">
    <source>
        <dbReference type="Pfam" id="PF06271"/>
    </source>
</evidence>
<dbReference type="Proteomes" id="UP000230202">
    <property type="component" value="Unassembled WGS sequence"/>
</dbReference>
<dbReference type="EMBL" id="MEIL01000029">
    <property type="protein sequence ID" value="PIT38411.1"/>
    <property type="molecule type" value="Genomic_DNA"/>
</dbReference>
<evidence type="ECO:0000256" key="6">
    <source>
        <dbReference type="SAM" id="Phobius"/>
    </source>
</evidence>
<accession>A0A2N9X5F8</accession>
<keyword evidence="2" id="KW-1003">Cell membrane</keyword>
<reference evidence="8" key="1">
    <citation type="journal article" date="2017" name="MBio">
        <title>Type VI secretion-mediated competition in the bee gut microbiome.</title>
        <authorList>
            <person name="Steele M.I."/>
            <person name="Kwong W.K."/>
            <person name="Powell J.E."/>
            <person name="Whiteley M."/>
            <person name="Moran N.A."/>
        </authorList>
    </citation>
    <scope>NUCLEOTIDE SEQUENCE [LARGE SCALE GENOMIC DNA]</scope>
    <source>
        <strain evidence="8">WkB273</strain>
    </source>
</reference>
<dbReference type="PANTHER" id="PTHR36115">
    <property type="entry name" value="PROLINE-RICH ANTIGEN HOMOLOG-RELATED"/>
    <property type="match status" value="1"/>
</dbReference>
<evidence type="ECO:0000256" key="1">
    <source>
        <dbReference type="ARBA" id="ARBA00004651"/>
    </source>
</evidence>
<evidence type="ECO:0000256" key="5">
    <source>
        <dbReference type="ARBA" id="ARBA00023136"/>
    </source>
</evidence>
<dbReference type="InterPro" id="IPR051791">
    <property type="entry name" value="Pra-immunoreactive"/>
</dbReference>
<evidence type="ECO:0000256" key="3">
    <source>
        <dbReference type="ARBA" id="ARBA00022692"/>
    </source>
</evidence>
<sequence>MQNKSNIKISVSDLGISQQSCPALLKDGLELASPALRMSAVMINQVITSLICLPLYIQMSFSFLDNETGLYQYNGQNFVNWISQPATKIIIGLTFIALIVYTLWQVFWMSKYGQSIGKRILKIWVIRTNGENVGFARNVILRELIYQILVIVLSLITFGIGYFVFMLVPAMVFIKEWNRRTLQDFMAGTIVVSTKNTVKDERIRITLPK</sequence>
<dbReference type="Pfam" id="PF06271">
    <property type="entry name" value="RDD"/>
    <property type="match status" value="1"/>
</dbReference>
<dbReference type="GO" id="GO:0005886">
    <property type="term" value="C:plasma membrane"/>
    <property type="evidence" value="ECO:0007669"/>
    <property type="project" value="UniProtKB-SubCell"/>
</dbReference>
<gene>
    <name evidence="8" type="ORF">BHC54_07660</name>
</gene>
<dbReference type="RefSeq" id="WP_100152369.1">
    <property type="nucleotide sequence ID" value="NZ_MEIL01000029.1"/>
</dbReference>
<dbReference type="PANTHER" id="PTHR36115:SF4">
    <property type="entry name" value="MEMBRANE PROTEIN"/>
    <property type="match status" value="1"/>
</dbReference>
<feature type="domain" description="RDD" evidence="7">
    <location>
        <begin position="32"/>
        <end position="188"/>
    </location>
</feature>
<evidence type="ECO:0000313" key="9">
    <source>
        <dbReference type="Proteomes" id="UP000230202"/>
    </source>
</evidence>
<proteinExistence type="predicted"/>
<comment type="subcellular location">
    <subcellularLocation>
        <location evidence="1">Cell membrane</location>
        <topology evidence="1">Multi-pass membrane protein</topology>
    </subcellularLocation>
</comment>
<keyword evidence="3 6" id="KW-0812">Transmembrane</keyword>